<evidence type="ECO:0008006" key="2">
    <source>
        <dbReference type="Google" id="ProtNLM"/>
    </source>
</evidence>
<dbReference type="Pfam" id="PF09886">
    <property type="entry name" value="DUF2113"/>
    <property type="match status" value="1"/>
</dbReference>
<organism evidence="1">
    <name type="scientific">bioreactor metagenome</name>
    <dbReference type="NCBI Taxonomy" id="1076179"/>
    <lineage>
        <taxon>unclassified sequences</taxon>
        <taxon>metagenomes</taxon>
        <taxon>ecological metagenomes</taxon>
    </lineage>
</organism>
<name>A0A644VEX6_9ZZZZ</name>
<reference evidence="1" key="1">
    <citation type="submission" date="2019-08" db="EMBL/GenBank/DDBJ databases">
        <authorList>
            <person name="Kucharzyk K."/>
            <person name="Murdoch R.W."/>
            <person name="Higgins S."/>
            <person name="Loffler F."/>
        </authorList>
    </citation>
    <scope>NUCLEOTIDE SEQUENCE</scope>
</reference>
<accession>A0A644VEX6</accession>
<dbReference type="EMBL" id="VSSQ01000288">
    <property type="protein sequence ID" value="MPL89840.1"/>
    <property type="molecule type" value="Genomic_DNA"/>
</dbReference>
<gene>
    <name evidence="1" type="ORF">SDC9_35882</name>
</gene>
<proteinExistence type="predicted"/>
<sequence>MAGLDYFEVECTEDGSDNYIKIATTVLQDHNLLGIVEGLHIYIDPQYPLFVAAGFIRPPRTVIKISDVGNVLFQDDHATIAVGDETYLAAMLKILWQKLGHDNVDQPDRFTVIIKNAEIPKDLRDWVVVDPAESLFKDLIYAIQVIAPEGFKVRRENYGKNRFSYAASENTLPAADVEKIIADRFARMEEALK</sequence>
<dbReference type="InterPro" id="IPR016762">
    <property type="entry name" value="Methan_mark_17"/>
</dbReference>
<dbReference type="NCBIfam" id="TIGR03291">
    <property type="entry name" value="methan_mark_17"/>
    <property type="match status" value="1"/>
</dbReference>
<dbReference type="AlphaFoldDB" id="A0A644VEX6"/>
<protein>
    <recommendedName>
        <fullName evidence="2">Methanogenesis marker 17 protein</fullName>
    </recommendedName>
</protein>
<comment type="caution">
    <text evidence="1">The sequence shown here is derived from an EMBL/GenBank/DDBJ whole genome shotgun (WGS) entry which is preliminary data.</text>
</comment>
<evidence type="ECO:0000313" key="1">
    <source>
        <dbReference type="EMBL" id="MPL89840.1"/>
    </source>
</evidence>